<reference evidence="3" key="1">
    <citation type="submission" date="2022-11" db="EMBL/GenBank/DDBJ databases">
        <authorList>
            <person name="Morgan W.R."/>
            <person name="Tartar A."/>
        </authorList>
    </citation>
    <scope>NUCLEOTIDE SEQUENCE</scope>
    <source>
        <strain evidence="3">ARSEF 373</strain>
    </source>
</reference>
<proteinExistence type="predicted"/>
<dbReference type="AlphaFoldDB" id="A0AAV2YRV9"/>
<accession>A0AAV2YRV9</accession>
<feature type="compositionally biased region" description="Basic and acidic residues" evidence="1">
    <location>
        <begin position="12"/>
        <end position="34"/>
    </location>
</feature>
<evidence type="ECO:0000313" key="3">
    <source>
        <dbReference type="EMBL" id="DAZ96840.1"/>
    </source>
</evidence>
<dbReference type="SUPFAM" id="SSF53098">
    <property type="entry name" value="Ribonuclease H-like"/>
    <property type="match status" value="1"/>
</dbReference>
<gene>
    <name evidence="3" type="ORF">N0F65_008271</name>
</gene>
<dbReference type="EMBL" id="DAKRPA010000154">
    <property type="protein sequence ID" value="DAZ96840.1"/>
    <property type="molecule type" value="Genomic_DNA"/>
</dbReference>
<dbReference type="PANTHER" id="PTHR42648:SF28">
    <property type="entry name" value="TRANSPOSON-ENCODED PROTEIN WITH RIBONUCLEASE H-LIKE AND RETROVIRUS ZINC FINGER-LIKE DOMAINS"/>
    <property type="match status" value="1"/>
</dbReference>
<evidence type="ECO:0000256" key="1">
    <source>
        <dbReference type="SAM" id="MobiDB-lite"/>
    </source>
</evidence>
<dbReference type="PROSITE" id="PS50994">
    <property type="entry name" value="INTEGRASE"/>
    <property type="match status" value="1"/>
</dbReference>
<dbReference type="GO" id="GO:0015074">
    <property type="term" value="P:DNA integration"/>
    <property type="evidence" value="ECO:0007669"/>
    <property type="project" value="InterPro"/>
</dbReference>
<organism evidence="3 4">
    <name type="scientific">Lagenidium giganteum</name>
    <dbReference type="NCBI Taxonomy" id="4803"/>
    <lineage>
        <taxon>Eukaryota</taxon>
        <taxon>Sar</taxon>
        <taxon>Stramenopiles</taxon>
        <taxon>Oomycota</taxon>
        <taxon>Peronosporomycetes</taxon>
        <taxon>Pythiales</taxon>
        <taxon>Pythiaceae</taxon>
    </lineage>
</organism>
<feature type="region of interest" description="Disordered" evidence="1">
    <location>
        <begin position="365"/>
        <end position="384"/>
    </location>
</feature>
<dbReference type="Proteomes" id="UP001146120">
    <property type="component" value="Unassembled WGS sequence"/>
</dbReference>
<keyword evidence="4" id="KW-1185">Reference proteome</keyword>
<comment type="caution">
    <text evidence="3">The sequence shown here is derived from an EMBL/GenBank/DDBJ whole genome shotgun (WGS) entry which is preliminary data.</text>
</comment>
<feature type="domain" description="Integrase catalytic" evidence="2">
    <location>
        <begin position="107"/>
        <end position="276"/>
    </location>
</feature>
<dbReference type="PANTHER" id="PTHR42648">
    <property type="entry name" value="TRANSPOSASE, PUTATIVE-RELATED"/>
    <property type="match status" value="1"/>
</dbReference>
<feature type="compositionally biased region" description="Basic and acidic residues" evidence="1">
    <location>
        <begin position="366"/>
        <end position="382"/>
    </location>
</feature>
<sequence length="450" mass="49805">MGAVSSKPGCLLDREQETLLNTSEKKEGTSKSDNDGVAAGSEDKEQPHEGTLATFHVRLGHLRYDAVEKLARDPGSGIKLMDHLRPLCVACAEGKQGKTKKSKKDSGQNAPIDRVGGVICSDLKGPMTPRDRLGNRYMVNYVDHKSNYCQVFLARTKDAAAKHFRQFLLHFERQCNCTVRVLRTDGGGEYRAVDLFCEDVGIQRQKTEPNNSASNGKAERMHRTIVDKAWSMMFACGLPLIFWGDAVRYASYVLNRSPCPANEGGVSPIQLLTGTAPDVRGNVEFGSHCTVYQDPKGKTWAKRGVEDRIIGRSEEVKGFKVLVPSDQKLTVTRHVANIRTVTTEQSAHIERGLFREAKETVSLSDGKSDMDDILPRQDDNNKRVTRSQTKIKAQLAGVIKADPRTYKEAMASDEAEKWLKVIQLEIAALKANGTWKPVPRPPGVHALHAK</sequence>
<protein>
    <recommendedName>
        <fullName evidence="2">Integrase catalytic domain-containing protein</fullName>
    </recommendedName>
</protein>
<evidence type="ECO:0000259" key="2">
    <source>
        <dbReference type="PROSITE" id="PS50994"/>
    </source>
</evidence>
<dbReference type="GO" id="GO:0003676">
    <property type="term" value="F:nucleic acid binding"/>
    <property type="evidence" value="ECO:0007669"/>
    <property type="project" value="InterPro"/>
</dbReference>
<name>A0AAV2YRV9_9STRA</name>
<feature type="region of interest" description="Disordered" evidence="1">
    <location>
        <begin position="1"/>
        <end position="51"/>
    </location>
</feature>
<evidence type="ECO:0000313" key="4">
    <source>
        <dbReference type="Proteomes" id="UP001146120"/>
    </source>
</evidence>
<dbReference type="InterPro" id="IPR012337">
    <property type="entry name" value="RNaseH-like_sf"/>
</dbReference>
<dbReference type="Gene3D" id="3.30.420.10">
    <property type="entry name" value="Ribonuclease H-like superfamily/Ribonuclease H"/>
    <property type="match status" value="1"/>
</dbReference>
<dbReference type="InterPro" id="IPR001584">
    <property type="entry name" value="Integrase_cat-core"/>
</dbReference>
<dbReference type="InterPro" id="IPR039537">
    <property type="entry name" value="Retrotran_Ty1/copia-like"/>
</dbReference>
<dbReference type="InterPro" id="IPR036397">
    <property type="entry name" value="RNaseH_sf"/>
</dbReference>
<reference evidence="3" key="2">
    <citation type="journal article" date="2023" name="Microbiol Resour">
        <title>Decontamination and Annotation of the Draft Genome Sequence of the Oomycete Lagenidium giganteum ARSEF 373.</title>
        <authorList>
            <person name="Morgan W.R."/>
            <person name="Tartar A."/>
        </authorList>
    </citation>
    <scope>NUCLEOTIDE SEQUENCE</scope>
    <source>
        <strain evidence="3">ARSEF 373</strain>
    </source>
</reference>